<feature type="chain" id="PRO_5007584632" evidence="1">
    <location>
        <begin position="17"/>
        <end position="74"/>
    </location>
</feature>
<reference evidence="2 3" key="1">
    <citation type="journal article" date="2012" name="Genome Biol.">
        <title>Sequencing three crocodilian genomes to illuminate the evolution of archosaurs and amniotes.</title>
        <authorList>
            <person name="St John J.A."/>
            <person name="Braun E.L."/>
            <person name="Isberg S.R."/>
            <person name="Miles L.G."/>
            <person name="Chong A.Y."/>
            <person name="Gongora J."/>
            <person name="Dalzell P."/>
            <person name="Moran C."/>
            <person name="Bed'hom B."/>
            <person name="Abzhanov A."/>
            <person name="Burgess S.C."/>
            <person name="Cooksey A.M."/>
            <person name="Castoe T.A."/>
            <person name="Crawford N.G."/>
            <person name="Densmore L.D."/>
            <person name="Drew J.C."/>
            <person name="Edwards S.V."/>
            <person name="Faircloth B.C."/>
            <person name="Fujita M.K."/>
            <person name="Greenwold M.J."/>
            <person name="Hoffmann F.G."/>
            <person name="Howard J.M."/>
            <person name="Iguchi T."/>
            <person name="Janes D.E."/>
            <person name="Khan S.Y."/>
            <person name="Kohno S."/>
            <person name="de Koning A.J."/>
            <person name="Lance S.L."/>
            <person name="McCarthy F.M."/>
            <person name="McCormack J.E."/>
            <person name="Merchant M.E."/>
            <person name="Peterson D.G."/>
            <person name="Pollock D.D."/>
            <person name="Pourmand N."/>
            <person name="Raney B.J."/>
            <person name="Roessler K.A."/>
            <person name="Sanford J.R."/>
            <person name="Sawyer R.H."/>
            <person name="Schmidt C.J."/>
            <person name="Triplett E.W."/>
            <person name="Tuberville T.D."/>
            <person name="Venegas-Anaya M."/>
            <person name="Howard J.T."/>
            <person name="Jarvis E.D."/>
            <person name="Guillette L.J.Jr."/>
            <person name="Glenn T.C."/>
            <person name="Green R.E."/>
            <person name="Ray D.A."/>
        </authorList>
    </citation>
    <scope>NUCLEOTIDE SEQUENCE [LARGE SCALE GENOMIC DNA]</scope>
    <source>
        <strain evidence="2">KSC_2009_1</strain>
    </source>
</reference>
<accession>A0A151M0D6</accession>
<evidence type="ECO:0000313" key="3">
    <source>
        <dbReference type="Proteomes" id="UP000050525"/>
    </source>
</evidence>
<organism evidence="2 3">
    <name type="scientific">Alligator mississippiensis</name>
    <name type="common">American alligator</name>
    <dbReference type="NCBI Taxonomy" id="8496"/>
    <lineage>
        <taxon>Eukaryota</taxon>
        <taxon>Metazoa</taxon>
        <taxon>Chordata</taxon>
        <taxon>Craniata</taxon>
        <taxon>Vertebrata</taxon>
        <taxon>Euteleostomi</taxon>
        <taxon>Archelosauria</taxon>
        <taxon>Archosauria</taxon>
        <taxon>Crocodylia</taxon>
        <taxon>Alligatoridae</taxon>
        <taxon>Alligatorinae</taxon>
        <taxon>Alligator</taxon>
    </lineage>
</organism>
<dbReference type="AlphaFoldDB" id="A0A151M0D6"/>
<evidence type="ECO:0000256" key="1">
    <source>
        <dbReference type="SAM" id="SignalP"/>
    </source>
</evidence>
<gene>
    <name evidence="2" type="ORF">Y1Q_0011593</name>
</gene>
<keyword evidence="3" id="KW-1185">Reference proteome</keyword>
<dbReference type="Proteomes" id="UP000050525">
    <property type="component" value="Unassembled WGS sequence"/>
</dbReference>
<evidence type="ECO:0000313" key="2">
    <source>
        <dbReference type="EMBL" id="KYO17977.1"/>
    </source>
</evidence>
<protein>
    <submittedName>
        <fullName evidence="2">Uncharacterized protein</fullName>
    </submittedName>
</protein>
<proteinExistence type="predicted"/>
<name>A0A151M0D6_ALLMI</name>
<comment type="caution">
    <text evidence="2">The sequence shown here is derived from an EMBL/GenBank/DDBJ whole genome shotgun (WGS) entry which is preliminary data.</text>
</comment>
<feature type="signal peptide" evidence="1">
    <location>
        <begin position="1"/>
        <end position="16"/>
    </location>
</feature>
<sequence length="74" mass="8753">MLLLLIRLCPAGSSWLQSREAPRIPVLRERQKQRIQILRNHGDWEASSKSWKGQTPEEFNKKATALTWIRELER</sequence>
<keyword evidence="1" id="KW-0732">Signal</keyword>
<dbReference type="EMBL" id="AKHW03006853">
    <property type="protein sequence ID" value="KYO17977.1"/>
    <property type="molecule type" value="Genomic_DNA"/>
</dbReference>